<feature type="transmembrane region" description="Helical" evidence="8">
    <location>
        <begin position="269"/>
        <end position="291"/>
    </location>
</feature>
<dbReference type="PIRSF" id="PIRSF016104">
    <property type="entry name" value="GPI2"/>
    <property type="match status" value="1"/>
</dbReference>
<dbReference type="UniPathway" id="UPA00196"/>
<feature type="transmembrane region" description="Helical" evidence="8">
    <location>
        <begin position="246"/>
        <end position="263"/>
    </location>
</feature>
<evidence type="ECO:0000256" key="5">
    <source>
        <dbReference type="ARBA" id="ARBA00022692"/>
    </source>
</evidence>
<accession>A0A4Y7TLF8</accession>
<organism evidence="9 10">
    <name type="scientific">Coprinellus micaceus</name>
    <name type="common">Glistening ink-cap mushroom</name>
    <name type="synonym">Coprinus micaceus</name>
    <dbReference type="NCBI Taxonomy" id="71717"/>
    <lineage>
        <taxon>Eukaryota</taxon>
        <taxon>Fungi</taxon>
        <taxon>Dikarya</taxon>
        <taxon>Basidiomycota</taxon>
        <taxon>Agaricomycotina</taxon>
        <taxon>Agaricomycetes</taxon>
        <taxon>Agaricomycetidae</taxon>
        <taxon>Agaricales</taxon>
        <taxon>Agaricineae</taxon>
        <taxon>Psathyrellaceae</taxon>
        <taxon>Coprinellus</taxon>
    </lineage>
</organism>
<evidence type="ECO:0000256" key="7">
    <source>
        <dbReference type="ARBA" id="ARBA00023136"/>
    </source>
</evidence>
<keyword evidence="4" id="KW-0337">GPI-anchor biosynthesis</keyword>
<evidence type="ECO:0000256" key="3">
    <source>
        <dbReference type="ARBA" id="ARBA00008321"/>
    </source>
</evidence>
<comment type="caution">
    <text evidence="9">The sequence shown here is derived from an EMBL/GenBank/DDBJ whole genome shotgun (WGS) entry which is preliminary data.</text>
</comment>
<evidence type="ECO:0000313" key="10">
    <source>
        <dbReference type="Proteomes" id="UP000298030"/>
    </source>
</evidence>
<comment type="similarity">
    <text evidence="3">Belongs to the PIGC family.</text>
</comment>
<dbReference type="InterPro" id="IPR009450">
    <property type="entry name" value="Plno_GlcNAc_GPI2"/>
</dbReference>
<evidence type="ECO:0000256" key="1">
    <source>
        <dbReference type="ARBA" id="ARBA00004141"/>
    </source>
</evidence>
<name>A0A4Y7TLF8_COPMI</name>
<dbReference type="Pfam" id="PF06432">
    <property type="entry name" value="GPI2"/>
    <property type="match status" value="1"/>
</dbReference>
<evidence type="ECO:0000256" key="2">
    <source>
        <dbReference type="ARBA" id="ARBA00004687"/>
    </source>
</evidence>
<dbReference type="Proteomes" id="UP000298030">
    <property type="component" value="Unassembled WGS sequence"/>
</dbReference>
<sequence length="310" mass="34383">MVRASPSYADGTMDSSISADEEVSWKRVLWKTQPYPDNYVPPEVFLASLQRNAHFQPYTYWPLVVLACTITQHIAVIFVFLATFVNLNEHLLDPRTLVWICVASFWLTGKTGPHSWKHTNNYSDSNNNHLKALKSSIMMFLTLIALSPVLRTLTAATSSDSIWALSAVLFILNILLADYTATNARGEAHTRLTSVLSMNAAISASVVLASRLATDVSVFALILFAVLSFVLYPILKPRLQALSTSLWILITASLCSVCVYLLTPLSTTVTALCAFVLFSITFIAPILIVWAQQYKNNIRGPWDVAVPKVR</sequence>
<keyword evidence="9" id="KW-0808">Transferase</keyword>
<dbReference type="OrthoDB" id="196709at2759"/>
<dbReference type="GO" id="GO:0016757">
    <property type="term" value="F:glycosyltransferase activity"/>
    <property type="evidence" value="ECO:0007669"/>
    <property type="project" value="UniProtKB-KW"/>
</dbReference>
<feature type="transmembrane region" description="Helical" evidence="8">
    <location>
        <begin position="216"/>
        <end position="234"/>
    </location>
</feature>
<reference evidence="9 10" key="1">
    <citation type="journal article" date="2019" name="Nat. Ecol. Evol.">
        <title>Megaphylogeny resolves global patterns of mushroom evolution.</title>
        <authorList>
            <person name="Varga T."/>
            <person name="Krizsan K."/>
            <person name="Foldi C."/>
            <person name="Dima B."/>
            <person name="Sanchez-Garcia M."/>
            <person name="Sanchez-Ramirez S."/>
            <person name="Szollosi G.J."/>
            <person name="Szarkandi J.G."/>
            <person name="Papp V."/>
            <person name="Albert L."/>
            <person name="Andreopoulos W."/>
            <person name="Angelini C."/>
            <person name="Antonin V."/>
            <person name="Barry K.W."/>
            <person name="Bougher N.L."/>
            <person name="Buchanan P."/>
            <person name="Buyck B."/>
            <person name="Bense V."/>
            <person name="Catcheside P."/>
            <person name="Chovatia M."/>
            <person name="Cooper J."/>
            <person name="Damon W."/>
            <person name="Desjardin D."/>
            <person name="Finy P."/>
            <person name="Geml J."/>
            <person name="Haridas S."/>
            <person name="Hughes K."/>
            <person name="Justo A."/>
            <person name="Karasinski D."/>
            <person name="Kautmanova I."/>
            <person name="Kiss B."/>
            <person name="Kocsube S."/>
            <person name="Kotiranta H."/>
            <person name="LaButti K.M."/>
            <person name="Lechner B.E."/>
            <person name="Liimatainen K."/>
            <person name="Lipzen A."/>
            <person name="Lukacs Z."/>
            <person name="Mihaltcheva S."/>
            <person name="Morgado L.N."/>
            <person name="Niskanen T."/>
            <person name="Noordeloos M.E."/>
            <person name="Ohm R.A."/>
            <person name="Ortiz-Santana B."/>
            <person name="Ovrebo C."/>
            <person name="Racz N."/>
            <person name="Riley R."/>
            <person name="Savchenko A."/>
            <person name="Shiryaev A."/>
            <person name="Soop K."/>
            <person name="Spirin V."/>
            <person name="Szebenyi C."/>
            <person name="Tomsovsky M."/>
            <person name="Tulloss R.E."/>
            <person name="Uehling J."/>
            <person name="Grigoriev I.V."/>
            <person name="Vagvolgyi C."/>
            <person name="Papp T."/>
            <person name="Martin F.M."/>
            <person name="Miettinen O."/>
            <person name="Hibbett D.S."/>
            <person name="Nagy L.G."/>
        </authorList>
    </citation>
    <scope>NUCLEOTIDE SEQUENCE [LARGE SCALE GENOMIC DNA]</scope>
    <source>
        <strain evidence="9 10">FP101781</strain>
    </source>
</reference>
<dbReference type="PANTHER" id="PTHR12982:SF0">
    <property type="entry name" value="PHOSPHATIDYLINOSITOL N-ACETYLGLUCOSAMINYLTRANSFERASE SUBUNIT C"/>
    <property type="match status" value="1"/>
</dbReference>
<keyword evidence="9" id="KW-0328">Glycosyltransferase</keyword>
<keyword evidence="7 8" id="KW-0472">Membrane</keyword>
<dbReference type="AlphaFoldDB" id="A0A4Y7TLF8"/>
<keyword evidence="5 8" id="KW-0812">Transmembrane</keyword>
<evidence type="ECO:0000313" key="9">
    <source>
        <dbReference type="EMBL" id="TEB35025.1"/>
    </source>
</evidence>
<keyword evidence="10" id="KW-1185">Reference proteome</keyword>
<evidence type="ECO:0000256" key="6">
    <source>
        <dbReference type="ARBA" id="ARBA00022989"/>
    </source>
</evidence>
<protein>
    <submittedName>
        <fullName evidence="9">Phosphatidylinositol N-acetylglucosaminyltransferase</fullName>
    </submittedName>
</protein>
<dbReference type="GO" id="GO:0006506">
    <property type="term" value="P:GPI anchor biosynthetic process"/>
    <property type="evidence" value="ECO:0007669"/>
    <property type="project" value="UniProtKB-UniPathway"/>
</dbReference>
<dbReference type="STRING" id="71717.A0A4Y7TLF8"/>
<feature type="transmembrane region" description="Helical" evidence="8">
    <location>
        <begin position="162"/>
        <end position="180"/>
    </location>
</feature>
<comment type="subcellular location">
    <subcellularLocation>
        <location evidence="1">Membrane</location>
        <topology evidence="1">Multi-pass membrane protein</topology>
    </subcellularLocation>
</comment>
<feature type="transmembrane region" description="Helical" evidence="8">
    <location>
        <begin position="137"/>
        <end position="156"/>
    </location>
</feature>
<comment type="pathway">
    <text evidence="2">Glycolipid biosynthesis; glycosylphosphatidylinositol-anchor biosynthesis.</text>
</comment>
<dbReference type="EMBL" id="QPFP01000008">
    <property type="protein sequence ID" value="TEB35025.1"/>
    <property type="molecule type" value="Genomic_DNA"/>
</dbReference>
<evidence type="ECO:0000256" key="8">
    <source>
        <dbReference type="SAM" id="Phobius"/>
    </source>
</evidence>
<dbReference type="GO" id="GO:0000506">
    <property type="term" value="C:glycosylphosphatidylinositol-N-acetylglucosaminyltransferase (GPI-GnT) complex"/>
    <property type="evidence" value="ECO:0007669"/>
    <property type="project" value="TreeGrafter"/>
</dbReference>
<keyword evidence="6 8" id="KW-1133">Transmembrane helix</keyword>
<gene>
    <name evidence="9" type="ORF">FA13DRAFT_1728819</name>
</gene>
<feature type="transmembrane region" description="Helical" evidence="8">
    <location>
        <begin position="60"/>
        <end position="85"/>
    </location>
</feature>
<proteinExistence type="inferred from homology"/>
<dbReference type="PANTHER" id="PTHR12982">
    <property type="entry name" value="PHOSPHATIDYLINOSITOL GLYCAN, CLASS C"/>
    <property type="match status" value="1"/>
</dbReference>
<evidence type="ECO:0000256" key="4">
    <source>
        <dbReference type="ARBA" id="ARBA00022502"/>
    </source>
</evidence>